<dbReference type="PROSITE" id="PS51918">
    <property type="entry name" value="RADICAL_SAM"/>
    <property type="match status" value="1"/>
</dbReference>
<evidence type="ECO:0000313" key="20">
    <source>
        <dbReference type="Proteomes" id="UP000490821"/>
    </source>
</evidence>
<evidence type="ECO:0000256" key="11">
    <source>
        <dbReference type="ARBA" id="ARBA00023004"/>
    </source>
</evidence>
<evidence type="ECO:0000256" key="4">
    <source>
        <dbReference type="ARBA" id="ARBA00012236"/>
    </source>
</evidence>
<keyword evidence="10 16" id="KW-0093">Biotin biosynthesis</keyword>
<dbReference type="FunFam" id="3.20.20.70:FF:000026">
    <property type="entry name" value="Biotin synthase"/>
    <property type="match status" value="1"/>
</dbReference>
<comment type="function">
    <text evidence="14 16">Catalyzes the conversion of dethiobiotin (DTB) to biotin by the insertion of a sulfur atom into dethiobiotin via a radical-based mechanism.</text>
</comment>
<comment type="subunit">
    <text evidence="3 16">Homodimer.</text>
</comment>
<dbReference type="InterPro" id="IPR010722">
    <property type="entry name" value="BATS_dom"/>
</dbReference>
<dbReference type="NCBIfam" id="TIGR00433">
    <property type="entry name" value="bioB"/>
    <property type="match status" value="1"/>
</dbReference>
<evidence type="ECO:0000259" key="18">
    <source>
        <dbReference type="PROSITE" id="PS51918"/>
    </source>
</evidence>
<evidence type="ECO:0000256" key="9">
    <source>
        <dbReference type="ARBA" id="ARBA00022723"/>
    </source>
</evidence>
<dbReference type="PANTHER" id="PTHR22976">
    <property type="entry name" value="BIOTIN SYNTHASE"/>
    <property type="match status" value="1"/>
</dbReference>
<dbReference type="GO" id="GO:0051539">
    <property type="term" value="F:4 iron, 4 sulfur cluster binding"/>
    <property type="evidence" value="ECO:0007669"/>
    <property type="project" value="UniProtKB-KW"/>
</dbReference>
<dbReference type="PIRSF" id="PIRSF001619">
    <property type="entry name" value="Biotin_synth"/>
    <property type="match status" value="1"/>
</dbReference>
<dbReference type="EC" id="2.8.1.6" evidence="4 16"/>
<dbReference type="SUPFAM" id="SSF102114">
    <property type="entry name" value="Radical SAM enzymes"/>
    <property type="match status" value="1"/>
</dbReference>
<evidence type="ECO:0000256" key="7">
    <source>
        <dbReference type="ARBA" id="ARBA00022691"/>
    </source>
</evidence>
<keyword evidence="6 16" id="KW-0808">Transferase</keyword>
<feature type="binding site" evidence="16 17">
    <location>
        <position position="60"/>
    </location>
    <ligand>
        <name>[4Fe-4S] cluster</name>
        <dbReference type="ChEBI" id="CHEBI:49883"/>
        <note>4Fe-4S-S-AdoMet</note>
    </ligand>
</feature>
<dbReference type="GO" id="GO:0009102">
    <property type="term" value="P:biotin biosynthetic process"/>
    <property type="evidence" value="ECO:0007669"/>
    <property type="project" value="UniProtKB-UniRule"/>
</dbReference>
<keyword evidence="5 16" id="KW-0004">4Fe-4S</keyword>
<dbReference type="UniPathway" id="UPA00078">
    <property type="reaction ID" value="UER00162"/>
</dbReference>
<keyword evidence="12 16" id="KW-0411">Iron-sulfur</keyword>
<evidence type="ECO:0000256" key="13">
    <source>
        <dbReference type="ARBA" id="ARBA00051157"/>
    </source>
</evidence>
<dbReference type="Gene3D" id="3.20.20.70">
    <property type="entry name" value="Aldolase class I"/>
    <property type="match status" value="1"/>
</dbReference>
<comment type="caution">
    <text evidence="19">The sequence shown here is derived from an EMBL/GenBank/DDBJ whole genome shotgun (WGS) entry which is preliminary data.</text>
</comment>
<dbReference type="Pfam" id="PF04055">
    <property type="entry name" value="Radical_SAM"/>
    <property type="match status" value="1"/>
</dbReference>
<comment type="cofactor">
    <cofactor evidence="16">
        <name>[2Fe-2S] cluster</name>
        <dbReference type="ChEBI" id="CHEBI:190135"/>
    </cofactor>
    <text evidence="16">Binds 1 [2Fe-2S] cluster. The cluster is coordinated with 3 cysteines and 1 arginine.</text>
</comment>
<evidence type="ECO:0000256" key="15">
    <source>
        <dbReference type="ARBA" id="ARBA00070199"/>
    </source>
</evidence>
<dbReference type="SMART" id="SM00729">
    <property type="entry name" value="Elp3"/>
    <property type="match status" value="1"/>
</dbReference>
<comment type="similarity">
    <text evidence="2 16">Belongs to the radical SAM superfamily. Biotin synthase family.</text>
</comment>
<dbReference type="InterPro" id="IPR007197">
    <property type="entry name" value="rSAM"/>
</dbReference>
<evidence type="ECO:0000256" key="6">
    <source>
        <dbReference type="ARBA" id="ARBA00022679"/>
    </source>
</evidence>
<dbReference type="Proteomes" id="UP000490821">
    <property type="component" value="Unassembled WGS sequence"/>
</dbReference>
<evidence type="ECO:0000256" key="12">
    <source>
        <dbReference type="ARBA" id="ARBA00023014"/>
    </source>
</evidence>
<feature type="binding site" evidence="16 17">
    <location>
        <position position="67"/>
    </location>
    <ligand>
        <name>[4Fe-4S] cluster</name>
        <dbReference type="ChEBI" id="CHEBI:49883"/>
        <note>4Fe-4S-S-AdoMet</note>
    </ligand>
</feature>
<evidence type="ECO:0000256" key="10">
    <source>
        <dbReference type="ARBA" id="ARBA00022756"/>
    </source>
</evidence>
<comment type="pathway">
    <text evidence="1 16">Cofactor biosynthesis; biotin biosynthesis; biotin from 7,8-diaminononanoate: step 2/2.</text>
</comment>
<name>A0A829ZC26_9FIRM</name>
<evidence type="ECO:0000313" key="19">
    <source>
        <dbReference type="EMBL" id="GFI41991.1"/>
    </source>
</evidence>
<dbReference type="GO" id="GO:0051537">
    <property type="term" value="F:2 iron, 2 sulfur cluster binding"/>
    <property type="evidence" value="ECO:0007669"/>
    <property type="project" value="UniProtKB-KW"/>
</dbReference>
<feature type="binding site" evidence="16 17">
    <location>
        <position position="136"/>
    </location>
    <ligand>
        <name>[2Fe-2S] cluster</name>
        <dbReference type="ChEBI" id="CHEBI:190135"/>
    </ligand>
</feature>
<feature type="domain" description="Radical SAM core" evidence="18">
    <location>
        <begin position="42"/>
        <end position="271"/>
    </location>
</feature>
<feature type="binding site" evidence="16 17">
    <location>
        <position position="196"/>
    </location>
    <ligand>
        <name>[2Fe-2S] cluster</name>
        <dbReference type="ChEBI" id="CHEBI:190135"/>
    </ligand>
</feature>
<dbReference type="InterPro" id="IPR002684">
    <property type="entry name" value="Biotin_synth/BioAB"/>
</dbReference>
<dbReference type="PANTHER" id="PTHR22976:SF2">
    <property type="entry name" value="BIOTIN SYNTHASE, MITOCHONDRIAL"/>
    <property type="match status" value="1"/>
</dbReference>
<feature type="binding site" evidence="16 17">
    <location>
        <position position="64"/>
    </location>
    <ligand>
        <name>[4Fe-4S] cluster</name>
        <dbReference type="ChEBI" id="CHEBI:49883"/>
        <note>4Fe-4S-S-AdoMet</note>
    </ligand>
</feature>
<keyword evidence="8 16" id="KW-0001">2Fe-2S</keyword>
<evidence type="ECO:0000256" key="8">
    <source>
        <dbReference type="ARBA" id="ARBA00022714"/>
    </source>
</evidence>
<comment type="catalytic activity">
    <reaction evidence="13 16">
        <text>(4R,5S)-dethiobiotin + (sulfur carrier)-SH + 2 reduced [2Fe-2S]-[ferredoxin] + 2 S-adenosyl-L-methionine = (sulfur carrier)-H + biotin + 2 5'-deoxyadenosine + 2 L-methionine + 2 oxidized [2Fe-2S]-[ferredoxin]</text>
        <dbReference type="Rhea" id="RHEA:22060"/>
        <dbReference type="Rhea" id="RHEA-COMP:10000"/>
        <dbReference type="Rhea" id="RHEA-COMP:10001"/>
        <dbReference type="Rhea" id="RHEA-COMP:14737"/>
        <dbReference type="Rhea" id="RHEA-COMP:14739"/>
        <dbReference type="ChEBI" id="CHEBI:17319"/>
        <dbReference type="ChEBI" id="CHEBI:29917"/>
        <dbReference type="ChEBI" id="CHEBI:33737"/>
        <dbReference type="ChEBI" id="CHEBI:33738"/>
        <dbReference type="ChEBI" id="CHEBI:57586"/>
        <dbReference type="ChEBI" id="CHEBI:57844"/>
        <dbReference type="ChEBI" id="CHEBI:59789"/>
        <dbReference type="ChEBI" id="CHEBI:64428"/>
        <dbReference type="ChEBI" id="CHEBI:149473"/>
        <dbReference type="EC" id="2.8.1.6"/>
    </reaction>
</comment>
<evidence type="ECO:0000256" key="17">
    <source>
        <dbReference type="PIRSR" id="PIRSR001619-1"/>
    </source>
</evidence>
<organism evidence="19 20">
    <name type="scientific">Thomasclavelia cocleata</name>
    <dbReference type="NCBI Taxonomy" id="69824"/>
    <lineage>
        <taxon>Bacteria</taxon>
        <taxon>Bacillati</taxon>
        <taxon>Bacillota</taxon>
        <taxon>Erysipelotrichia</taxon>
        <taxon>Erysipelotrichales</taxon>
        <taxon>Coprobacillaceae</taxon>
        <taxon>Thomasclavelia</taxon>
    </lineage>
</organism>
<dbReference type="RefSeq" id="WP_172473138.1">
    <property type="nucleotide sequence ID" value="NZ_BLMI01000252.1"/>
</dbReference>
<proteinExistence type="inferred from homology"/>
<evidence type="ECO:0000256" key="2">
    <source>
        <dbReference type="ARBA" id="ARBA00010765"/>
    </source>
</evidence>
<evidence type="ECO:0000256" key="16">
    <source>
        <dbReference type="HAMAP-Rule" id="MF_01694"/>
    </source>
</evidence>
<evidence type="ECO:0000256" key="1">
    <source>
        <dbReference type="ARBA" id="ARBA00004942"/>
    </source>
</evidence>
<keyword evidence="7 16" id="KW-0949">S-adenosyl-L-methionine</keyword>
<dbReference type="GO" id="GO:0004076">
    <property type="term" value="F:biotin synthase activity"/>
    <property type="evidence" value="ECO:0007669"/>
    <property type="project" value="UniProtKB-UniRule"/>
</dbReference>
<dbReference type="SMART" id="SM00876">
    <property type="entry name" value="BATS"/>
    <property type="match status" value="1"/>
</dbReference>
<evidence type="ECO:0000256" key="14">
    <source>
        <dbReference type="ARBA" id="ARBA00057568"/>
    </source>
</evidence>
<dbReference type="AlphaFoldDB" id="A0A829ZC26"/>
<dbReference type="GO" id="GO:0005506">
    <property type="term" value="F:iron ion binding"/>
    <property type="evidence" value="ECO:0007669"/>
    <property type="project" value="UniProtKB-UniRule"/>
</dbReference>
<dbReference type="InterPro" id="IPR058240">
    <property type="entry name" value="rSAM_sf"/>
</dbReference>
<dbReference type="HAMAP" id="MF_01694">
    <property type="entry name" value="BioB"/>
    <property type="match status" value="1"/>
</dbReference>
<dbReference type="SFLD" id="SFLDS00029">
    <property type="entry name" value="Radical_SAM"/>
    <property type="match status" value="1"/>
</dbReference>
<dbReference type="Pfam" id="PF06968">
    <property type="entry name" value="BATS"/>
    <property type="match status" value="1"/>
</dbReference>
<keyword evidence="9 16" id="KW-0479">Metal-binding</keyword>
<dbReference type="InterPro" id="IPR024177">
    <property type="entry name" value="Biotin_synthase"/>
</dbReference>
<reference evidence="19 20" key="1">
    <citation type="journal article" date="2020" name="Microbiome">
        <title>Single-cell genomics of uncultured bacteria reveals dietary fiber responders in the mouse gut microbiota.</title>
        <authorList>
            <person name="Chijiiwa R."/>
            <person name="Hosokawa M."/>
            <person name="Kogawa M."/>
            <person name="Nishikawa Y."/>
            <person name="Ide K."/>
            <person name="Sakanashi C."/>
            <person name="Takahashi K."/>
            <person name="Takeyama H."/>
        </authorList>
    </citation>
    <scope>NUCLEOTIDE SEQUENCE [LARGE SCALE GENOMIC DNA]</scope>
    <source>
        <strain evidence="19">IMSAGC_017</strain>
    </source>
</reference>
<evidence type="ECO:0000256" key="5">
    <source>
        <dbReference type="ARBA" id="ARBA00022485"/>
    </source>
</evidence>
<dbReference type="EMBL" id="BLMI01000252">
    <property type="protein sequence ID" value="GFI41991.1"/>
    <property type="molecule type" value="Genomic_DNA"/>
</dbReference>
<protein>
    <recommendedName>
        <fullName evidence="15 16">Biotin synthase</fullName>
        <ecNumber evidence="4 16">2.8.1.6</ecNumber>
    </recommendedName>
</protein>
<keyword evidence="11 16" id="KW-0408">Iron</keyword>
<dbReference type="SFLD" id="SFLDG01278">
    <property type="entry name" value="biotin_synthase_like"/>
    <property type="match status" value="1"/>
</dbReference>
<feature type="binding site" evidence="16 17">
    <location>
        <position position="266"/>
    </location>
    <ligand>
        <name>[2Fe-2S] cluster</name>
        <dbReference type="ChEBI" id="CHEBI:190135"/>
    </ligand>
</feature>
<dbReference type="CDD" id="cd01335">
    <property type="entry name" value="Radical_SAM"/>
    <property type="match status" value="1"/>
</dbReference>
<feature type="binding site" evidence="16 17">
    <location>
        <position position="104"/>
    </location>
    <ligand>
        <name>[2Fe-2S] cluster</name>
        <dbReference type="ChEBI" id="CHEBI:190135"/>
    </ligand>
</feature>
<accession>A0A829ZC26</accession>
<comment type="cofactor">
    <cofactor evidence="17">
        <name>[2Fe-2S] cluster</name>
        <dbReference type="ChEBI" id="CHEBI:190135"/>
    </cofactor>
    <text evidence="17">Binds 1 [2Fe-2S] cluster. The cluster is coordinated with 3 cysteines and 1 arginine.</text>
</comment>
<gene>
    <name evidence="19" type="primary">bioB_2</name>
    <name evidence="16" type="synonym">bioB</name>
    <name evidence="19" type="ORF">IMSAGC017_02037</name>
</gene>
<dbReference type="SFLD" id="SFLDG01060">
    <property type="entry name" value="BATS_domain_containing"/>
    <property type="match status" value="1"/>
</dbReference>
<dbReference type="InterPro" id="IPR006638">
    <property type="entry name" value="Elp3/MiaA/NifB-like_rSAM"/>
</dbReference>
<sequence length="319" mass="35853">MLEKIVRQIITGQDISRKEAEFLIDVDLQQLKQAANQIREYFCGNDFDLCSIINGKSGRCSEDCKYCGQSIHYQTKIKVYDLLEKEFIEDIAVYNANQGVGRFSIVTSGRYLSDEEFSKIIEIYQYLNNRVKISLCASLGLLNLEQFNELKAVGVKRYHNNLETSRNYFTKICTTHSYDQKIKTIKAAKQAGLEICSGGIMGMGESWNDRLDLAFELKSLKVNSIPINILNPILGTPLQDHKPLAKEEIERIIAVFRFIHPSAVIRMAGGRGLLNDKGMGVYKSGGNGAITGDMLTTQGITIAEDKKMIKMLGFKVNKI</sequence>
<comment type="cofactor">
    <cofactor evidence="16 17">
        <name>[4Fe-4S] cluster</name>
        <dbReference type="ChEBI" id="CHEBI:49883"/>
    </cofactor>
    <text evidence="16 17">Binds 1 [4Fe-4S] cluster. The cluster is coordinated with 3 cysteines and an exchangeable S-adenosyl-L-methionine.</text>
</comment>
<dbReference type="InterPro" id="IPR013785">
    <property type="entry name" value="Aldolase_TIM"/>
</dbReference>
<evidence type="ECO:0000256" key="3">
    <source>
        <dbReference type="ARBA" id="ARBA00011738"/>
    </source>
</evidence>